<feature type="domain" description="Thioester reductase (TE)" evidence="4">
    <location>
        <begin position="800"/>
        <end position="984"/>
    </location>
</feature>
<feature type="domain" description="AMP-dependent synthetase/ligase" evidence="3">
    <location>
        <begin position="89"/>
        <end position="455"/>
    </location>
</feature>
<dbReference type="InterPro" id="IPR000873">
    <property type="entry name" value="AMP-dep_synth/lig_dom"/>
</dbReference>
<evidence type="ECO:0000256" key="1">
    <source>
        <dbReference type="ARBA" id="ARBA00022450"/>
    </source>
</evidence>
<dbReference type="Gene3D" id="3.40.50.720">
    <property type="entry name" value="NAD(P)-binding Rossmann-like Domain"/>
    <property type="match status" value="1"/>
</dbReference>
<dbReference type="EMBL" id="KB007933">
    <property type="protein sequence ID" value="ELR19541.1"/>
    <property type="molecule type" value="Genomic_DNA"/>
</dbReference>
<dbReference type="Pfam" id="PF07993">
    <property type="entry name" value="NAD_binding_4"/>
    <property type="match status" value="1"/>
</dbReference>
<protein>
    <submittedName>
        <fullName evidence="5">AMPbinding enzyme domain containing protein</fullName>
    </submittedName>
</protein>
<dbReference type="OMA" id="YYKRPET"/>
<dbReference type="OrthoDB" id="1700726at2759"/>
<dbReference type="SUPFAM" id="SSF47336">
    <property type="entry name" value="ACP-like"/>
    <property type="match status" value="1"/>
</dbReference>
<dbReference type="PANTHER" id="PTHR43272">
    <property type="entry name" value="LONG-CHAIN-FATTY-ACID--COA LIGASE"/>
    <property type="match status" value="1"/>
</dbReference>
<dbReference type="GO" id="GO:0005783">
    <property type="term" value="C:endoplasmic reticulum"/>
    <property type="evidence" value="ECO:0007669"/>
    <property type="project" value="TreeGrafter"/>
</dbReference>
<dbReference type="AlphaFoldDB" id="L8H516"/>
<dbReference type="GeneID" id="14920326"/>
<evidence type="ECO:0000256" key="2">
    <source>
        <dbReference type="ARBA" id="ARBA00022553"/>
    </source>
</evidence>
<dbReference type="PANTHER" id="PTHR43272:SF91">
    <property type="entry name" value="CARRIER DOMAIN-CONTAINING PROTEIN"/>
    <property type="match status" value="1"/>
</dbReference>
<evidence type="ECO:0000259" key="3">
    <source>
        <dbReference type="Pfam" id="PF00501"/>
    </source>
</evidence>
<name>L8H516_ACACF</name>
<dbReference type="GO" id="GO:0004467">
    <property type="term" value="F:long-chain fatty acid-CoA ligase activity"/>
    <property type="evidence" value="ECO:0007669"/>
    <property type="project" value="TreeGrafter"/>
</dbReference>
<proteinExistence type="predicted"/>
<dbReference type="InterPro" id="IPR020845">
    <property type="entry name" value="AMP-binding_CS"/>
</dbReference>
<dbReference type="InterPro" id="IPR036291">
    <property type="entry name" value="NAD(P)-bd_dom_sf"/>
</dbReference>
<dbReference type="InterPro" id="IPR042099">
    <property type="entry name" value="ANL_N_sf"/>
</dbReference>
<gene>
    <name evidence="5" type="ORF">ACA1_269830</name>
</gene>
<dbReference type="STRING" id="1257118.L8H516"/>
<reference evidence="5 6" key="1">
    <citation type="journal article" date="2013" name="Genome Biol.">
        <title>Genome of Acanthamoeba castellanii highlights extensive lateral gene transfer and early evolution of tyrosine kinase signaling.</title>
        <authorList>
            <person name="Clarke M."/>
            <person name="Lohan A.J."/>
            <person name="Liu B."/>
            <person name="Lagkouvardos I."/>
            <person name="Roy S."/>
            <person name="Zafar N."/>
            <person name="Bertelli C."/>
            <person name="Schilde C."/>
            <person name="Kianianmomeni A."/>
            <person name="Burglin T.R."/>
            <person name="Frech C."/>
            <person name="Turcotte B."/>
            <person name="Kopec K.O."/>
            <person name="Synnott J.M."/>
            <person name="Choo C."/>
            <person name="Paponov I."/>
            <person name="Finkler A."/>
            <person name="Soon Heng Tan C."/>
            <person name="Hutchins A.P."/>
            <person name="Weinmeier T."/>
            <person name="Rattei T."/>
            <person name="Chu J.S."/>
            <person name="Gimenez G."/>
            <person name="Irimia M."/>
            <person name="Rigden D.J."/>
            <person name="Fitzpatrick D.A."/>
            <person name="Lorenzo-Morales J."/>
            <person name="Bateman A."/>
            <person name="Chiu C.H."/>
            <person name="Tang P."/>
            <person name="Hegemann P."/>
            <person name="Fromm H."/>
            <person name="Raoult D."/>
            <person name="Greub G."/>
            <person name="Miranda-Saavedra D."/>
            <person name="Chen N."/>
            <person name="Nash P."/>
            <person name="Ginger M.L."/>
            <person name="Horn M."/>
            <person name="Schaap P."/>
            <person name="Caler L."/>
            <person name="Loftus B."/>
        </authorList>
    </citation>
    <scope>NUCLEOTIDE SEQUENCE [LARGE SCALE GENOMIC DNA]</scope>
    <source>
        <strain evidence="5 6">Neff</strain>
    </source>
</reference>
<dbReference type="RefSeq" id="XP_004341627.1">
    <property type="nucleotide sequence ID" value="XM_004341579.1"/>
</dbReference>
<evidence type="ECO:0000313" key="5">
    <source>
        <dbReference type="EMBL" id="ELR19541.1"/>
    </source>
</evidence>
<dbReference type="Proteomes" id="UP000011083">
    <property type="component" value="Unassembled WGS sequence"/>
</dbReference>
<keyword evidence="6" id="KW-1185">Reference proteome</keyword>
<evidence type="ECO:0000313" key="6">
    <source>
        <dbReference type="Proteomes" id="UP000011083"/>
    </source>
</evidence>
<keyword evidence="1" id="KW-0596">Phosphopantetheine</keyword>
<accession>L8H516</accession>
<evidence type="ECO:0000259" key="4">
    <source>
        <dbReference type="Pfam" id="PF07993"/>
    </source>
</evidence>
<dbReference type="PROSITE" id="PS00455">
    <property type="entry name" value="AMP_BINDING"/>
    <property type="match status" value="1"/>
</dbReference>
<dbReference type="InterPro" id="IPR036736">
    <property type="entry name" value="ACP-like_sf"/>
</dbReference>
<dbReference type="Gene3D" id="3.40.50.12780">
    <property type="entry name" value="N-terminal domain of ligase-like"/>
    <property type="match status" value="1"/>
</dbReference>
<keyword evidence="2" id="KW-0597">Phosphoprotein</keyword>
<dbReference type="GO" id="GO:0016020">
    <property type="term" value="C:membrane"/>
    <property type="evidence" value="ECO:0007669"/>
    <property type="project" value="TreeGrafter"/>
</dbReference>
<dbReference type="Pfam" id="PF00501">
    <property type="entry name" value="AMP-binding"/>
    <property type="match status" value="1"/>
</dbReference>
<dbReference type="SUPFAM" id="SSF56801">
    <property type="entry name" value="Acetyl-CoA synthetase-like"/>
    <property type="match status" value="1"/>
</dbReference>
<dbReference type="InterPro" id="IPR013120">
    <property type="entry name" value="FAR_NAD-bd"/>
</dbReference>
<sequence length="1117" mass="122346">MVLCQDCKEAGVHDDSGHPTWVDTCTASISATKTRSIALTLANPSLLALCMGKVKGPTLAQSLKNAFRMFEGRPCLGWLPLKEGRLANIVWLTYGQLYAKSLQFGSGLRSLVDQRDFVGISAKNRLEWYVTDYACFFHNIVSVPIHTSFDEVEVAHVINNSSLKVVITSADLAGKYAKVSPQCPTLKHIVLMERPDEALVALAAQYGVALVYWYDLYAKGQESPVEAHGVEGSQQLITLFYTSGSTGKPKGAVITDQILNDDVTTEYGIPDPFVTMSFAPLAHSERVSVLLSIMKGGRIAIFSHETDRLFEAFAIVKPSIVSSVPRLFNKLYSEYQSELARIEQAEGNSLTRKEQERELLLRFKQSFGGATQMLISGGAPIAPTVLEWLKRCFECPVYEGYGTTEVGPIATNGWIHQSVDVRLEDVPELGYFTTDSPYARGEIWVRTNLTVPAYYRNKEETERAFKDGWFCTGDIGERTAQGCVRIIDRRKHIFKLAQGEFVAPERWLTWHIPPRLENVLMASPLVQQIFVHGDSMRSFLVAVVVPNESALRAWAAGQQLQDEPDQRSLAELCRLESVRRAILSSLSHIISQSGRPAWEAPKGILLDNEAFTDANGLLTPSEKLNRRGLLAHYGDRLAALYESLEKKLENVRGVLVADVLPRALGDVGGLDHEGTGEPLINDSLSAVRLMQVLRDRFHVEVGVEALYSGNVTVDRLTDLINFSSSSSSSSDPSASSPATSLPSFFVSSAPMTDWEAEAALANDLRPVHAIESSPSAEELPGHVLLTGCTGFLGVLPLTREDEERIVLELGDLGQPNLGLSAASFAELSHVIEVVYHCGALVSAVHNYERLRPANVVGTLEVLRLCCQGRTKRLEHISTISVLDACPPPLTETVELDPAHIARLTPYSPSMWRSCWFAVHGRGLPVRVYRPGTIGGHSATGFSNRHDFVNRLLCGMVQLGACPRLGADVGAEVNMCPVDYVAKTIVGISLWAEPPKCGATPKAYHLVNEHSLPLGEAVEQLKEILGVELREVGYDEWRTALCNAPETNVLLPLAAAFRPSGFPRLDQPVDTLAALDSLAHPSSKPAGGRVMRCPKIDKTILACYMAHLKGLGFLQPSV</sequence>
<dbReference type="SUPFAM" id="SSF51735">
    <property type="entry name" value="NAD(P)-binding Rossmann-fold domains"/>
    <property type="match status" value="1"/>
</dbReference>
<organism evidence="5 6">
    <name type="scientific">Acanthamoeba castellanii (strain ATCC 30010 / Neff)</name>
    <dbReference type="NCBI Taxonomy" id="1257118"/>
    <lineage>
        <taxon>Eukaryota</taxon>
        <taxon>Amoebozoa</taxon>
        <taxon>Discosea</taxon>
        <taxon>Longamoebia</taxon>
        <taxon>Centramoebida</taxon>
        <taxon>Acanthamoebidae</taxon>
        <taxon>Acanthamoeba</taxon>
    </lineage>
</organism>
<dbReference type="VEuPathDB" id="AmoebaDB:ACA1_269830"/>
<dbReference type="KEGG" id="acan:ACA1_269830"/>